<proteinExistence type="predicted"/>
<accession>A0A499QP85</accession>
<gene>
    <name evidence="1" type="ORF">maker-66O13-exonerate_protein2genome-gene-0.6</name>
</gene>
<dbReference type="AlphaFoldDB" id="A0A499QP85"/>
<protein>
    <submittedName>
        <fullName evidence="1">Uncharacterized protein</fullName>
    </submittedName>
</protein>
<organism evidence="1">
    <name type="scientific">Pyxicephalus adspersus</name>
    <name type="common">African bullfrog</name>
    <dbReference type="NCBI Taxonomy" id="30357"/>
    <lineage>
        <taxon>Eukaryota</taxon>
        <taxon>Metazoa</taxon>
        <taxon>Chordata</taxon>
        <taxon>Craniata</taxon>
        <taxon>Vertebrata</taxon>
        <taxon>Euteleostomi</taxon>
        <taxon>Amphibia</taxon>
        <taxon>Batrachia</taxon>
        <taxon>Anura</taxon>
        <taxon>Neobatrachia</taxon>
        <taxon>Ranoidea</taxon>
        <taxon>Pyxicephalidae</taxon>
        <taxon>Pyxicephalinae</taxon>
        <taxon>Pyxicephalus</taxon>
    </lineage>
</organism>
<name>A0A499QP85_PYXAD</name>
<reference evidence="1" key="1">
    <citation type="submission" date="2018-04" db="EMBL/GenBank/DDBJ databases">
        <title>BAC sequences from Pyxicephalus adspersus.</title>
        <authorList>
            <person name="Malone J.H."/>
        </authorList>
    </citation>
    <scope>NUCLEOTIDE SEQUENCE</scope>
</reference>
<evidence type="ECO:0000313" key="1">
    <source>
        <dbReference type="EMBL" id="AWH61121.1"/>
    </source>
</evidence>
<sequence>MLYCNPIVIHCMTIGLQLKGNTHPVSEALLAGICSEMQKSYIVLCISTRYEQLQPPAVPVSLCEARRETPPPPLTALGG</sequence>
<dbReference type="EMBL" id="MH186045">
    <property type="protein sequence ID" value="AWH61121.1"/>
    <property type="molecule type" value="Genomic_DNA"/>
</dbReference>